<dbReference type="Gene3D" id="3.40.50.300">
    <property type="entry name" value="P-loop containing nucleotide triphosphate hydrolases"/>
    <property type="match status" value="1"/>
</dbReference>
<feature type="transmembrane region" description="Helical" evidence="8">
    <location>
        <begin position="244"/>
        <end position="265"/>
    </location>
</feature>
<evidence type="ECO:0000256" key="6">
    <source>
        <dbReference type="ARBA" id="ARBA00023136"/>
    </source>
</evidence>
<keyword evidence="2 8" id="KW-0812">Transmembrane</keyword>
<evidence type="ECO:0000256" key="1">
    <source>
        <dbReference type="ARBA" id="ARBA00004141"/>
    </source>
</evidence>
<dbReference type="SMART" id="SM00382">
    <property type="entry name" value="AAA"/>
    <property type="match status" value="1"/>
</dbReference>
<keyword evidence="3" id="KW-0547">Nucleotide-binding</keyword>
<dbReference type="Proteomes" id="UP000708148">
    <property type="component" value="Unassembled WGS sequence"/>
</dbReference>
<feature type="domain" description="ABC transporter" evidence="9">
    <location>
        <begin position="410"/>
        <end position="638"/>
    </location>
</feature>
<comment type="caution">
    <text evidence="11">The sequence shown here is derived from an EMBL/GenBank/DDBJ whole genome shotgun (WGS) entry which is preliminary data.</text>
</comment>
<evidence type="ECO:0000256" key="4">
    <source>
        <dbReference type="ARBA" id="ARBA00022840"/>
    </source>
</evidence>
<gene>
    <name evidence="11" type="ORF">OSTQU699_LOCUS9828</name>
</gene>
<dbReference type="PROSITE" id="PS50929">
    <property type="entry name" value="ABC_TM1F"/>
    <property type="match status" value="1"/>
</dbReference>
<dbReference type="Pfam" id="PF00664">
    <property type="entry name" value="ABC_membrane"/>
    <property type="match status" value="1"/>
</dbReference>
<dbReference type="OrthoDB" id="6500128at2759"/>
<accession>A0A8S1JE16</accession>
<keyword evidence="6 8" id="KW-0472">Membrane</keyword>
<evidence type="ECO:0000256" key="7">
    <source>
        <dbReference type="SAM" id="MobiDB-lite"/>
    </source>
</evidence>
<organism evidence="11 12">
    <name type="scientific">Ostreobium quekettii</name>
    <dbReference type="NCBI Taxonomy" id="121088"/>
    <lineage>
        <taxon>Eukaryota</taxon>
        <taxon>Viridiplantae</taxon>
        <taxon>Chlorophyta</taxon>
        <taxon>core chlorophytes</taxon>
        <taxon>Ulvophyceae</taxon>
        <taxon>TCBD clade</taxon>
        <taxon>Bryopsidales</taxon>
        <taxon>Ostreobineae</taxon>
        <taxon>Ostreobiaceae</taxon>
        <taxon>Ostreobium</taxon>
    </lineage>
</organism>
<comment type="subcellular location">
    <subcellularLocation>
        <location evidence="1">Membrane</location>
        <topology evidence="1">Multi-pass membrane protein</topology>
    </subcellularLocation>
</comment>
<sequence length="638" mass="71082">MTSVPPTEPEREEEEEKQPLREHELREAFGDVLSLLDEHFSMSTSTSKMSSLLGRFSNFSSKTWYDDGLNAIAGLDLMVAHVEASTRETMISLREGSGVWVTQFTRDNGERGWLILLNWARGGAEAMVNTIAFGAMLQPLIVLTLVLLVGLFFLGALRVIEYYVVEYIQRRLFVKLVTDLSHRLPRVDLDKQEKSFTPELLNRFFDIINIQKATSKILLDSLEIILQISIGMLVLAFYHPYLLAFDVVLVILILLTVFALGRGALKTSIHESSSKYEVAAWLEEIARHPLSFKSKSGMKVAAEHAELLATQYLEHRHSHFRIVLRQILAATITQALASAVLLGMGGWLVLKGQLTLGQLVAAELIVTSVAAGLAKLGKHLETYYDLVTGVYKVGHLLDLPLERSAGQLPLQRKEPYAIELEDLCVSRGSTAFTGVNLDIKAGEHIGIVGEDGAGKSALLDVIYGWRTPNKGMIRYDGIDLKRLSLEVLRDDVELVREADVLENTIDANIRLGRMTRSPEEVRSALDAVDLLDEFNRLEHGIDTRLVANGAPLSSDQLSRLMLARAILAKPKVLLLDGTLDRIRPERLQRALGALLCQTRDWTVIVISDRPEILARCDRVMELTDKGLKEVSPRTDGQP</sequence>
<dbReference type="PANTHER" id="PTHR43394:SF4">
    <property type="entry name" value="TOXIN SECRETION ABC TRANSPORTER ATP-BINDING PROTEIN"/>
    <property type="match status" value="1"/>
</dbReference>
<feature type="transmembrane region" description="Helical" evidence="8">
    <location>
        <begin position="327"/>
        <end position="350"/>
    </location>
</feature>
<feature type="transmembrane region" description="Helical" evidence="8">
    <location>
        <begin position="217"/>
        <end position="238"/>
    </location>
</feature>
<dbReference type="GO" id="GO:0015421">
    <property type="term" value="F:ABC-type oligopeptide transporter activity"/>
    <property type="evidence" value="ECO:0007669"/>
    <property type="project" value="TreeGrafter"/>
</dbReference>
<evidence type="ECO:0000259" key="9">
    <source>
        <dbReference type="PROSITE" id="PS50893"/>
    </source>
</evidence>
<dbReference type="AlphaFoldDB" id="A0A8S1JE16"/>
<evidence type="ECO:0000256" key="8">
    <source>
        <dbReference type="SAM" id="Phobius"/>
    </source>
</evidence>
<evidence type="ECO:0000313" key="11">
    <source>
        <dbReference type="EMBL" id="CAD7704473.1"/>
    </source>
</evidence>
<dbReference type="InterPro" id="IPR036640">
    <property type="entry name" value="ABC1_TM_sf"/>
</dbReference>
<name>A0A8S1JE16_9CHLO</name>
<dbReference type="PANTHER" id="PTHR43394">
    <property type="entry name" value="ATP-DEPENDENT PERMEASE MDL1, MITOCHONDRIAL"/>
    <property type="match status" value="1"/>
</dbReference>
<reference evidence="11" key="1">
    <citation type="submission" date="2020-12" db="EMBL/GenBank/DDBJ databases">
        <authorList>
            <person name="Iha C."/>
        </authorList>
    </citation>
    <scope>NUCLEOTIDE SEQUENCE</scope>
</reference>
<dbReference type="Gene3D" id="1.20.1560.10">
    <property type="entry name" value="ABC transporter type 1, transmembrane domain"/>
    <property type="match status" value="1"/>
</dbReference>
<keyword evidence="4" id="KW-0067">ATP-binding</keyword>
<evidence type="ECO:0008006" key="13">
    <source>
        <dbReference type="Google" id="ProtNLM"/>
    </source>
</evidence>
<dbReference type="GO" id="GO:0016020">
    <property type="term" value="C:membrane"/>
    <property type="evidence" value="ECO:0007669"/>
    <property type="project" value="UniProtKB-SubCell"/>
</dbReference>
<dbReference type="SUPFAM" id="SSF90123">
    <property type="entry name" value="ABC transporter transmembrane region"/>
    <property type="match status" value="1"/>
</dbReference>
<dbReference type="InterPro" id="IPR027417">
    <property type="entry name" value="P-loop_NTPase"/>
</dbReference>
<evidence type="ECO:0000256" key="2">
    <source>
        <dbReference type="ARBA" id="ARBA00022692"/>
    </source>
</evidence>
<feature type="region of interest" description="Disordered" evidence="7">
    <location>
        <begin position="1"/>
        <end position="21"/>
    </location>
</feature>
<proteinExistence type="predicted"/>
<dbReference type="Pfam" id="PF00005">
    <property type="entry name" value="ABC_tran"/>
    <property type="match status" value="1"/>
</dbReference>
<dbReference type="GO" id="GO:0016887">
    <property type="term" value="F:ATP hydrolysis activity"/>
    <property type="evidence" value="ECO:0007669"/>
    <property type="project" value="InterPro"/>
</dbReference>
<evidence type="ECO:0000259" key="10">
    <source>
        <dbReference type="PROSITE" id="PS50929"/>
    </source>
</evidence>
<dbReference type="GO" id="GO:0005524">
    <property type="term" value="F:ATP binding"/>
    <property type="evidence" value="ECO:0007669"/>
    <property type="project" value="UniProtKB-KW"/>
</dbReference>
<feature type="transmembrane region" description="Helical" evidence="8">
    <location>
        <begin position="140"/>
        <end position="165"/>
    </location>
</feature>
<dbReference type="PROSITE" id="PS50893">
    <property type="entry name" value="ABC_TRANSPORTER_2"/>
    <property type="match status" value="1"/>
</dbReference>
<evidence type="ECO:0000256" key="5">
    <source>
        <dbReference type="ARBA" id="ARBA00022989"/>
    </source>
</evidence>
<dbReference type="InterPro" id="IPR011527">
    <property type="entry name" value="ABC1_TM_dom"/>
</dbReference>
<protein>
    <recommendedName>
        <fullName evidence="13">ABC transporter ATP-binding protein</fullName>
    </recommendedName>
</protein>
<keyword evidence="5 8" id="KW-1133">Transmembrane helix</keyword>
<dbReference type="InterPro" id="IPR003593">
    <property type="entry name" value="AAA+_ATPase"/>
</dbReference>
<evidence type="ECO:0000313" key="12">
    <source>
        <dbReference type="Proteomes" id="UP000708148"/>
    </source>
</evidence>
<dbReference type="SUPFAM" id="SSF52540">
    <property type="entry name" value="P-loop containing nucleoside triphosphate hydrolases"/>
    <property type="match status" value="1"/>
</dbReference>
<dbReference type="InterPro" id="IPR039421">
    <property type="entry name" value="Type_1_exporter"/>
</dbReference>
<keyword evidence="12" id="KW-1185">Reference proteome</keyword>
<feature type="domain" description="ABC transmembrane type-1" evidence="10">
    <location>
        <begin position="127"/>
        <end position="385"/>
    </location>
</feature>
<dbReference type="InterPro" id="IPR003439">
    <property type="entry name" value="ABC_transporter-like_ATP-bd"/>
</dbReference>
<evidence type="ECO:0000256" key="3">
    <source>
        <dbReference type="ARBA" id="ARBA00022741"/>
    </source>
</evidence>
<dbReference type="EMBL" id="CAJHUC010002867">
    <property type="protein sequence ID" value="CAD7704473.1"/>
    <property type="molecule type" value="Genomic_DNA"/>
</dbReference>